<sequence>MKVQQQQVGLLQQHKALLERSQGARSTQPGPELLPLVGQAARDVASSLLIAGGGYLAAKGVAQAQAAIGKARNGLVGSTDSNGQPGAAQGSASVRPGTLYLPALVIGSTDGAPGSEDYPLGADAMPAPLPRSDGPGRWAQALQAGKSATGMAGLDALTKLVFTATTASTPEQRGEGEGAAAGGFLGAVSGAILGAGLKLGAPTASMMLGFAGDKVGGVVGKELMARPDSAAHSASVAGVGNGQSTPSADAAPPSASSTSWGTLASALGIGVGAAAYKHRGRLRRPGRGVGLDEPYPLGADAGPSPSGINPPPGRWARLTGAFKAAGKLPWLEAGVKGAYTYATAKTPEEKGAGYGGAIGGAVGTVLGGMLLSGVVGPPVAMLIGNMVGDKIGGVIGGWAGKTFFSASDELRKSPRQAISLGDPRQITLAPKGEVLDGQVGTRIARQLLAPSQVAHSKPRAAVDARPAGGVEVPLAIGPGVLIGAPVGKYFSERAAEFKPQETSVPAGPLALPDAGPRPVHSQGLATQPVSQQLTFTANMPITVQGSVDAPNQLTQQLEEAVRRVMQDLQRQAYNAQLADHPNPF</sequence>
<feature type="compositionally biased region" description="Low complexity" evidence="1">
    <location>
        <begin position="505"/>
        <end position="518"/>
    </location>
</feature>
<gene>
    <name evidence="2" type="ORF">V0R55_10800</name>
</gene>
<comment type="caution">
    <text evidence="2">The sequence shown here is derived from an EMBL/GenBank/DDBJ whole genome shotgun (WGS) entry which is preliminary data.</text>
</comment>
<evidence type="ECO:0000313" key="3">
    <source>
        <dbReference type="Proteomes" id="UP001329505"/>
    </source>
</evidence>
<keyword evidence="3" id="KW-1185">Reference proteome</keyword>
<dbReference type="GeneID" id="93676390"/>
<dbReference type="RefSeq" id="WP_143067512.1">
    <property type="nucleotide sequence ID" value="NZ_CP128543.1"/>
</dbReference>
<feature type="region of interest" description="Disordered" evidence="1">
    <location>
        <begin position="283"/>
        <end position="311"/>
    </location>
</feature>
<proteinExistence type="predicted"/>
<dbReference type="EMBL" id="JAZDQQ010000007">
    <property type="protein sequence ID" value="MEE1880652.1"/>
    <property type="molecule type" value="Genomic_DNA"/>
</dbReference>
<organism evidence="2 3">
    <name type="scientific">Pseudomonas soli</name>
    <dbReference type="NCBI Taxonomy" id="1306993"/>
    <lineage>
        <taxon>Bacteria</taxon>
        <taxon>Pseudomonadati</taxon>
        <taxon>Pseudomonadota</taxon>
        <taxon>Gammaproteobacteria</taxon>
        <taxon>Pseudomonadales</taxon>
        <taxon>Pseudomonadaceae</taxon>
        <taxon>Pseudomonas</taxon>
    </lineage>
</organism>
<feature type="region of interest" description="Disordered" evidence="1">
    <location>
        <begin position="498"/>
        <end position="525"/>
    </location>
</feature>
<protein>
    <recommendedName>
        <fullName evidence="4">Tail tape measure protein</fullName>
    </recommendedName>
</protein>
<evidence type="ECO:0000256" key="1">
    <source>
        <dbReference type="SAM" id="MobiDB-lite"/>
    </source>
</evidence>
<reference evidence="2 3" key="1">
    <citation type="submission" date="2024-01" db="EMBL/GenBank/DDBJ databases">
        <title>Unpublished Manusciprt.</title>
        <authorList>
            <person name="Duman M."/>
            <person name="Valdes E.G."/>
            <person name="Ajmi N."/>
            <person name="Altun S."/>
            <person name="Saticioglu I.B."/>
        </authorList>
    </citation>
    <scope>NUCLEOTIDE SEQUENCE [LARGE SCALE GENOMIC DNA]</scope>
    <source>
        <strain evidence="2 3">139P</strain>
    </source>
</reference>
<evidence type="ECO:0008006" key="4">
    <source>
        <dbReference type="Google" id="ProtNLM"/>
    </source>
</evidence>
<accession>A0ABU7GNY2</accession>
<evidence type="ECO:0000313" key="2">
    <source>
        <dbReference type="EMBL" id="MEE1880652.1"/>
    </source>
</evidence>
<name>A0ABU7GNY2_9PSED</name>
<dbReference type="Proteomes" id="UP001329505">
    <property type="component" value="Unassembled WGS sequence"/>
</dbReference>
<feature type="region of interest" description="Disordered" evidence="1">
    <location>
        <begin position="234"/>
        <end position="257"/>
    </location>
</feature>